<dbReference type="Proteomes" id="UP001267878">
    <property type="component" value="Unassembled WGS sequence"/>
</dbReference>
<evidence type="ECO:0000313" key="1">
    <source>
        <dbReference type="EMBL" id="MDR7098603.1"/>
    </source>
</evidence>
<evidence type="ECO:0000313" key="2">
    <source>
        <dbReference type="Proteomes" id="UP001267878"/>
    </source>
</evidence>
<accession>A0ABU1VMX0</accession>
<keyword evidence="2" id="KW-1185">Reference proteome</keyword>
<sequence>MAFSSERMEIEYLAAAPAHDVLTYLDKKGSSHQPSFFDRQCVSESLENCLLARNERLVDIALALVCRAEVIEQILARRATNSDSSVEGSLEPDASVMIAALTNSTALSFIFASKWLMKWMPWIARNGSTEHLQALFFNPNVPNEVVDHALSGSGAFEGLSQDRRREVVYYALRSKPVANGPDEKSHDYDAAGHHTQGCVWNLFITVDPHDQGMAGVLADALPKLPGFDVPYEWVRSINGDKKTDWKEDQVKFLQVVLDRWCTDVDGSKNSARDWIPQRIIREMIASRVPSYNEAARKFVLDHPDVYVRRGYYRGLSRETLENLKRYFERDGSDFCESAVHNPFFYERSNREIVLWFAQRIRECDPPKDEYADTPGGTYVERQEEFFKQSPAKYFESRWEAEDPVGYAASKREGADEMEGLDQRERMFHEKLNELSATVRDVVQSRNWLTVGLAVAAGFLVAKL</sequence>
<organism evidence="1 2">
    <name type="scientific">Agrilutibacter niabensis</name>
    <dbReference type="NCBI Taxonomy" id="380628"/>
    <lineage>
        <taxon>Bacteria</taxon>
        <taxon>Pseudomonadati</taxon>
        <taxon>Pseudomonadota</taxon>
        <taxon>Gammaproteobacteria</taxon>
        <taxon>Lysobacterales</taxon>
        <taxon>Lysobacteraceae</taxon>
        <taxon>Agrilutibacter</taxon>
    </lineage>
</organism>
<name>A0ABU1VMX0_9GAMM</name>
<comment type="caution">
    <text evidence="1">The sequence shown here is derived from an EMBL/GenBank/DDBJ whole genome shotgun (WGS) entry which is preliminary data.</text>
</comment>
<protein>
    <submittedName>
        <fullName evidence="1">Uncharacterized protein</fullName>
    </submittedName>
</protein>
<gene>
    <name evidence="1" type="ORF">J2X04_000950</name>
</gene>
<proteinExistence type="predicted"/>
<dbReference type="EMBL" id="JAVDVW010000001">
    <property type="protein sequence ID" value="MDR7098603.1"/>
    <property type="molecule type" value="Genomic_DNA"/>
</dbReference>
<reference evidence="1 2" key="1">
    <citation type="submission" date="2023-07" db="EMBL/GenBank/DDBJ databases">
        <title>Sorghum-associated microbial communities from plants grown in Nebraska, USA.</title>
        <authorList>
            <person name="Schachtman D."/>
        </authorList>
    </citation>
    <scope>NUCLEOTIDE SEQUENCE [LARGE SCALE GENOMIC DNA]</scope>
    <source>
        <strain evidence="1 2">BE187</strain>
    </source>
</reference>